<proteinExistence type="predicted"/>
<feature type="transmembrane region" description="Helical" evidence="1">
    <location>
        <begin position="253"/>
        <end position="272"/>
    </location>
</feature>
<accession>A0A0D3IS74</accession>
<keyword evidence="1" id="KW-0472">Membrane</keyword>
<evidence type="ECO:0008006" key="4">
    <source>
        <dbReference type="Google" id="ProtNLM"/>
    </source>
</evidence>
<dbReference type="PaxDb" id="2903-EOD14109"/>
<dbReference type="RefSeq" id="XP_005766538.1">
    <property type="nucleotide sequence ID" value="XM_005766481.1"/>
</dbReference>
<dbReference type="Proteomes" id="UP000013827">
    <property type="component" value="Unassembled WGS sequence"/>
</dbReference>
<dbReference type="GeneID" id="17260306"/>
<dbReference type="AlphaFoldDB" id="A0A0D3IS74"/>
<reference evidence="3" key="1">
    <citation type="journal article" date="2013" name="Nature">
        <title>Pan genome of the phytoplankton Emiliania underpins its global distribution.</title>
        <authorList>
            <person name="Read B.A."/>
            <person name="Kegel J."/>
            <person name="Klute M.J."/>
            <person name="Kuo A."/>
            <person name="Lefebvre S.C."/>
            <person name="Maumus F."/>
            <person name="Mayer C."/>
            <person name="Miller J."/>
            <person name="Monier A."/>
            <person name="Salamov A."/>
            <person name="Young J."/>
            <person name="Aguilar M."/>
            <person name="Claverie J.M."/>
            <person name="Frickenhaus S."/>
            <person name="Gonzalez K."/>
            <person name="Herman E.K."/>
            <person name="Lin Y.C."/>
            <person name="Napier J."/>
            <person name="Ogata H."/>
            <person name="Sarno A.F."/>
            <person name="Shmutz J."/>
            <person name="Schroeder D."/>
            <person name="de Vargas C."/>
            <person name="Verret F."/>
            <person name="von Dassow P."/>
            <person name="Valentin K."/>
            <person name="Van de Peer Y."/>
            <person name="Wheeler G."/>
            <person name="Dacks J.B."/>
            <person name="Delwiche C.F."/>
            <person name="Dyhrman S.T."/>
            <person name="Glockner G."/>
            <person name="John U."/>
            <person name="Richards T."/>
            <person name="Worden A.Z."/>
            <person name="Zhang X."/>
            <person name="Grigoriev I.V."/>
            <person name="Allen A.E."/>
            <person name="Bidle K."/>
            <person name="Borodovsky M."/>
            <person name="Bowler C."/>
            <person name="Brownlee C."/>
            <person name="Cock J.M."/>
            <person name="Elias M."/>
            <person name="Gladyshev V.N."/>
            <person name="Groth M."/>
            <person name="Guda C."/>
            <person name="Hadaegh A."/>
            <person name="Iglesias-Rodriguez M.D."/>
            <person name="Jenkins J."/>
            <person name="Jones B.M."/>
            <person name="Lawson T."/>
            <person name="Leese F."/>
            <person name="Lindquist E."/>
            <person name="Lobanov A."/>
            <person name="Lomsadze A."/>
            <person name="Malik S.B."/>
            <person name="Marsh M.E."/>
            <person name="Mackinder L."/>
            <person name="Mock T."/>
            <person name="Mueller-Roeber B."/>
            <person name="Pagarete A."/>
            <person name="Parker M."/>
            <person name="Probert I."/>
            <person name="Quesneville H."/>
            <person name="Raines C."/>
            <person name="Rensing S.A."/>
            <person name="Riano-Pachon D.M."/>
            <person name="Richier S."/>
            <person name="Rokitta S."/>
            <person name="Shiraiwa Y."/>
            <person name="Soanes D.M."/>
            <person name="van der Giezen M."/>
            <person name="Wahlund T.M."/>
            <person name="Williams B."/>
            <person name="Wilson W."/>
            <person name="Wolfe G."/>
            <person name="Wurch L.L."/>
        </authorList>
    </citation>
    <scope>NUCLEOTIDE SEQUENCE</scope>
</reference>
<reference evidence="2" key="2">
    <citation type="submission" date="2024-10" db="UniProtKB">
        <authorList>
            <consortium name="EnsemblProtists"/>
        </authorList>
    </citation>
    <scope>IDENTIFICATION</scope>
</reference>
<sequence>MPLPYRSAQAVKIQGGTVPVKPDKQALLDGVKAAYTQAKQNADAAAAAAEDVANAMKQLEDDEELALLRTDNKAAIKALTAEEAKNALNMLHPDTLDTAAAPMGNLKVMPTDILPLALCDQDWVNEMKNVTMADGRPYLTIYQHDQLVPFCMWWTISRFPEFQGQLAASEMPWKAVPDDDGHVLGRPFAPQPMLASPFQNFPLVMPWMGCRCAWPVSQLGLLMQRFYQYAPNSRSWDYIAKQRSPLTIRVTEARGVVIDFIFMPLFIGLLAFGSDSSKNLNYFETKTMYRILLRSLSTKEAGQTFAYCTLVTWSVLTEIGSVIFPAYITFMAPVIFHVVYSGEVLTDMASFILLFNTIFDFEQKACIFEVNLWFFERPVTRLIDCNAEFASLALSRTAAAWDDDCRWEPTASSFKSQAFMWRVWRVTGARPPRAGVGSLRSTPQRGRGTTLWLMRR</sequence>
<organism evidence="2 3">
    <name type="scientific">Emiliania huxleyi (strain CCMP1516)</name>
    <dbReference type="NCBI Taxonomy" id="280463"/>
    <lineage>
        <taxon>Eukaryota</taxon>
        <taxon>Haptista</taxon>
        <taxon>Haptophyta</taxon>
        <taxon>Prymnesiophyceae</taxon>
        <taxon>Isochrysidales</taxon>
        <taxon>Noelaerhabdaceae</taxon>
        <taxon>Emiliania</taxon>
    </lineage>
</organism>
<name>A0A0D3IS74_EMIH1</name>
<keyword evidence="1" id="KW-0812">Transmembrane</keyword>
<dbReference type="EnsemblProtists" id="EOD14109">
    <property type="protein sequence ID" value="EOD14109"/>
    <property type="gene ID" value="EMIHUDRAFT_103576"/>
</dbReference>
<keyword evidence="3" id="KW-1185">Reference proteome</keyword>
<keyword evidence="1" id="KW-1133">Transmembrane helix</keyword>
<evidence type="ECO:0000313" key="2">
    <source>
        <dbReference type="EnsemblProtists" id="EOD14109"/>
    </source>
</evidence>
<dbReference type="KEGG" id="ehx:EMIHUDRAFT_103576"/>
<protein>
    <recommendedName>
        <fullName evidence="4">Ion transport domain-containing protein</fullName>
    </recommendedName>
</protein>
<dbReference type="HOGENOM" id="CLU_600560_0_0_1"/>
<evidence type="ECO:0000313" key="3">
    <source>
        <dbReference type="Proteomes" id="UP000013827"/>
    </source>
</evidence>
<evidence type="ECO:0000256" key="1">
    <source>
        <dbReference type="SAM" id="Phobius"/>
    </source>
</evidence>